<sequence length="88" mass="10671">MSQRKNKKVYYHLPGLFEFYELYCAFLPLYKEHREYFYDWCEISSIYGSPADCLEGTEKHTIFILTLIKKKKSIRVFMILVDFLLDKI</sequence>
<proteinExistence type="predicted"/>
<name>A0A6N2R6A6_ANAHA</name>
<evidence type="ECO:0000313" key="1">
    <source>
        <dbReference type="EMBL" id="VYS75769.1"/>
    </source>
</evidence>
<gene>
    <name evidence="1" type="ORF">AHLFYP4_00287</name>
</gene>
<accession>A0A6N2R6A6</accession>
<reference evidence="1" key="1">
    <citation type="submission" date="2019-11" db="EMBL/GenBank/DDBJ databases">
        <authorList>
            <person name="Feng L."/>
        </authorList>
    </citation>
    <scope>NUCLEOTIDE SEQUENCE</scope>
    <source>
        <strain evidence="1">AhadrusLFYP4</strain>
    </source>
</reference>
<organism evidence="1">
    <name type="scientific">Anaerostipes hadrus</name>
    <dbReference type="NCBI Taxonomy" id="649756"/>
    <lineage>
        <taxon>Bacteria</taxon>
        <taxon>Bacillati</taxon>
        <taxon>Bacillota</taxon>
        <taxon>Clostridia</taxon>
        <taxon>Lachnospirales</taxon>
        <taxon>Lachnospiraceae</taxon>
        <taxon>Anaerostipes</taxon>
    </lineage>
</organism>
<dbReference type="EMBL" id="CACRSX010000006">
    <property type="protein sequence ID" value="VYS75769.1"/>
    <property type="molecule type" value="Genomic_DNA"/>
</dbReference>
<protein>
    <submittedName>
        <fullName evidence="1">Uncharacterized protein</fullName>
    </submittedName>
</protein>
<dbReference type="AlphaFoldDB" id="A0A6N2R6A6"/>